<dbReference type="OrthoDB" id="9984778at2759"/>
<dbReference type="Gramene" id="PSAT_LOCUS3808_t1">
    <property type="protein sequence ID" value="CAL5183233.1"/>
    <property type="gene ID" value="PSAT_LOCUS3808"/>
</dbReference>
<comment type="catalytic activity">
    <reaction evidence="1">
        <text>S-ubiquitinyl-[E2 ubiquitin-conjugating enzyme]-L-cysteine + [acceptor protein]-L-lysine = [E2 ubiquitin-conjugating enzyme]-L-cysteine + N(6)-ubiquitinyl-[acceptor protein]-L-lysine.</text>
        <dbReference type="EC" id="2.3.2.27"/>
    </reaction>
</comment>
<evidence type="ECO:0000256" key="5">
    <source>
        <dbReference type="ARBA" id="ARBA00022679"/>
    </source>
</evidence>
<dbReference type="EC" id="2.3.2.27" evidence="4"/>
<comment type="subcellular location">
    <subcellularLocation>
        <location evidence="2">Membrane</location>
        <topology evidence="2">Single-pass membrane protein</topology>
    </subcellularLocation>
</comment>
<dbReference type="Proteomes" id="UP001058974">
    <property type="component" value="Chromosome 1"/>
</dbReference>
<dbReference type="SMART" id="SM00184">
    <property type="entry name" value="RING"/>
    <property type="match status" value="1"/>
</dbReference>
<feature type="region of interest" description="Disordered" evidence="15">
    <location>
        <begin position="339"/>
        <end position="368"/>
    </location>
</feature>
<comment type="caution">
    <text evidence="18">The sequence shown here is derived from an EMBL/GenBank/DDBJ whole genome shotgun (WGS) entry which is preliminary data.</text>
</comment>
<evidence type="ECO:0000256" key="6">
    <source>
        <dbReference type="ARBA" id="ARBA00022692"/>
    </source>
</evidence>
<keyword evidence="11 16" id="KW-1133">Transmembrane helix</keyword>
<evidence type="ECO:0000256" key="1">
    <source>
        <dbReference type="ARBA" id="ARBA00000900"/>
    </source>
</evidence>
<proteinExistence type="inferred from homology"/>
<feature type="region of interest" description="Disordered" evidence="15">
    <location>
        <begin position="254"/>
        <end position="283"/>
    </location>
</feature>
<evidence type="ECO:0000256" key="9">
    <source>
        <dbReference type="ARBA" id="ARBA00022786"/>
    </source>
</evidence>
<dbReference type="FunFam" id="3.30.40.10:FF:000233">
    <property type="entry name" value="RING-H2 finger protein ATL54"/>
    <property type="match status" value="1"/>
</dbReference>
<gene>
    <name evidence="18" type="ORF">KIW84_015684</name>
</gene>
<reference evidence="18 19" key="1">
    <citation type="journal article" date="2022" name="Nat. Genet.">
        <title>Improved pea reference genome and pan-genome highlight genomic features and evolutionary characteristics.</title>
        <authorList>
            <person name="Yang T."/>
            <person name="Liu R."/>
            <person name="Luo Y."/>
            <person name="Hu S."/>
            <person name="Wang D."/>
            <person name="Wang C."/>
            <person name="Pandey M.K."/>
            <person name="Ge S."/>
            <person name="Xu Q."/>
            <person name="Li N."/>
            <person name="Li G."/>
            <person name="Huang Y."/>
            <person name="Saxena R.K."/>
            <person name="Ji Y."/>
            <person name="Li M."/>
            <person name="Yan X."/>
            <person name="He Y."/>
            <person name="Liu Y."/>
            <person name="Wang X."/>
            <person name="Xiang C."/>
            <person name="Varshney R.K."/>
            <person name="Ding H."/>
            <person name="Gao S."/>
            <person name="Zong X."/>
        </authorList>
    </citation>
    <scope>NUCLEOTIDE SEQUENCE [LARGE SCALE GENOMIC DNA]</scope>
    <source>
        <strain evidence="18 19">cv. Zhongwan 6</strain>
    </source>
</reference>
<evidence type="ECO:0000256" key="10">
    <source>
        <dbReference type="ARBA" id="ARBA00022833"/>
    </source>
</evidence>
<dbReference type="GO" id="GO:0008270">
    <property type="term" value="F:zinc ion binding"/>
    <property type="evidence" value="ECO:0007669"/>
    <property type="project" value="UniProtKB-KW"/>
</dbReference>
<comment type="pathway">
    <text evidence="3">Protein modification; protein ubiquitination.</text>
</comment>
<dbReference type="Gramene" id="Psat01G0568400-T1">
    <property type="protein sequence ID" value="KAI5448351.1"/>
    <property type="gene ID" value="KIW84_015684"/>
</dbReference>
<accession>A0A9D5H113</accession>
<evidence type="ECO:0000256" key="7">
    <source>
        <dbReference type="ARBA" id="ARBA00022723"/>
    </source>
</evidence>
<evidence type="ECO:0000256" key="16">
    <source>
        <dbReference type="SAM" id="Phobius"/>
    </source>
</evidence>
<evidence type="ECO:0000256" key="13">
    <source>
        <dbReference type="ARBA" id="ARBA00024209"/>
    </source>
</evidence>
<name>A0A9D5H113_PEA</name>
<keyword evidence="8 14" id="KW-0863">Zinc-finger</keyword>
<keyword evidence="12 16" id="KW-0472">Membrane</keyword>
<dbReference type="GO" id="GO:0016567">
    <property type="term" value="P:protein ubiquitination"/>
    <property type="evidence" value="ECO:0007669"/>
    <property type="project" value="InterPro"/>
</dbReference>
<dbReference type="GO" id="GO:0061630">
    <property type="term" value="F:ubiquitin protein ligase activity"/>
    <property type="evidence" value="ECO:0007669"/>
    <property type="project" value="UniProtKB-EC"/>
</dbReference>
<dbReference type="CDD" id="cd16461">
    <property type="entry name" value="RING-H2_EL5-like"/>
    <property type="match status" value="1"/>
</dbReference>
<keyword evidence="6 16" id="KW-0812">Transmembrane</keyword>
<evidence type="ECO:0000256" key="2">
    <source>
        <dbReference type="ARBA" id="ARBA00004167"/>
    </source>
</evidence>
<dbReference type="EMBL" id="JAMSHJ010000001">
    <property type="protein sequence ID" value="KAI5448351.1"/>
    <property type="molecule type" value="Genomic_DNA"/>
</dbReference>
<keyword evidence="10" id="KW-0862">Zinc</keyword>
<protein>
    <recommendedName>
        <fullName evidence="4">RING-type E3 ubiquitin transferase</fullName>
        <ecNumber evidence="4">2.3.2.27</ecNumber>
    </recommendedName>
</protein>
<sequence length="411" mass="46161">MGLHHRKLIPEICDSICHVNEYLPNCSSNKDCTLCFNICLTNLQNPFHYSSPPPPPPQQEFPFYSSNQNQHKIANYFIITLSILAFIFFLVCIRAIYVNFRSRRRMRRLRAVARTRAPPPPSSSSLSSRIQQALVMNFDDEQQHDSVVDHPIWYIRTLGLQQSVINAISVCKYKKGEGLIEGTECSVCLSEFEEDESLRLLPKCHHAFHLPCIDTWLRSHTNCPMCRAPIVNTNPTIARVESLESVVVDSHSTSLEHRNVDENSGESESNLGFENRVHDSELRNRVEGEGGQLEVCENGRPVVDAVSGSSIRPRRSVSMDDSFVVGINNVVATVLSKESNGDEDSVSKVNGSENLATTSKGGSSSSFSFRSTRYLQGVPSPMKRSSSYNGKFLLSWYSRNQKKPNAILRSF</sequence>
<keyword evidence="9" id="KW-0833">Ubl conjugation pathway</keyword>
<feature type="compositionally biased region" description="Polar residues" evidence="15">
    <location>
        <begin position="347"/>
        <end position="357"/>
    </location>
</feature>
<keyword evidence="7" id="KW-0479">Metal-binding</keyword>
<evidence type="ECO:0000313" key="19">
    <source>
        <dbReference type="Proteomes" id="UP001058974"/>
    </source>
</evidence>
<evidence type="ECO:0000256" key="14">
    <source>
        <dbReference type="PROSITE-ProRule" id="PRU00175"/>
    </source>
</evidence>
<comment type="similarity">
    <text evidence="13">Belongs to the RING-type zinc finger family. ATL subfamily.</text>
</comment>
<evidence type="ECO:0000313" key="18">
    <source>
        <dbReference type="EMBL" id="KAI5448351.1"/>
    </source>
</evidence>
<keyword evidence="5" id="KW-0808">Transferase</keyword>
<evidence type="ECO:0000256" key="3">
    <source>
        <dbReference type="ARBA" id="ARBA00004906"/>
    </source>
</evidence>
<dbReference type="Gene3D" id="3.30.40.10">
    <property type="entry name" value="Zinc/RING finger domain, C3HC4 (zinc finger)"/>
    <property type="match status" value="1"/>
</dbReference>
<dbReference type="PANTHER" id="PTHR46913">
    <property type="entry name" value="RING-H2 FINGER PROTEIN ATL16"/>
    <property type="match status" value="1"/>
</dbReference>
<dbReference type="PANTHER" id="PTHR46913:SF19">
    <property type="entry name" value="RING-TYPE E3 UBIQUITIN TRANSFERASE"/>
    <property type="match status" value="1"/>
</dbReference>
<feature type="compositionally biased region" description="Low complexity" evidence="15">
    <location>
        <begin position="358"/>
        <end position="368"/>
    </location>
</feature>
<dbReference type="Pfam" id="PF13639">
    <property type="entry name" value="zf-RING_2"/>
    <property type="match status" value="1"/>
</dbReference>
<dbReference type="InterPro" id="IPR013083">
    <property type="entry name" value="Znf_RING/FYVE/PHD"/>
</dbReference>
<feature type="domain" description="RING-type" evidence="17">
    <location>
        <begin position="185"/>
        <end position="227"/>
    </location>
</feature>
<dbReference type="InterPro" id="IPR044600">
    <property type="entry name" value="ATL1/ATL16-like"/>
</dbReference>
<evidence type="ECO:0000256" key="15">
    <source>
        <dbReference type="SAM" id="MobiDB-lite"/>
    </source>
</evidence>
<feature type="transmembrane region" description="Helical" evidence="16">
    <location>
        <begin position="73"/>
        <end position="100"/>
    </location>
</feature>
<keyword evidence="19" id="KW-1185">Reference proteome</keyword>
<dbReference type="PROSITE" id="PS50089">
    <property type="entry name" value="ZF_RING_2"/>
    <property type="match status" value="1"/>
</dbReference>
<evidence type="ECO:0000256" key="11">
    <source>
        <dbReference type="ARBA" id="ARBA00022989"/>
    </source>
</evidence>
<evidence type="ECO:0000259" key="17">
    <source>
        <dbReference type="PROSITE" id="PS50089"/>
    </source>
</evidence>
<dbReference type="GO" id="GO:0016020">
    <property type="term" value="C:membrane"/>
    <property type="evidence" value="ECO:0007669"/>
    <property type="project" value="UniProtKB-SubCell"/>
</dbReference>
<dbReference type="InterPro" id="IPR001841">
    <property type="entry name" value="Znf_RING"/>
</dbReference>
<dbReference type="AlphaFoldDB" id="A0A9D5H113"/>
<dbReference type="SUPFAM" id="SSF57850">
    <property type="entry name" value="RING/U-box"/>
    <property type="match status" value="1"/>
</dbReference>
<evidence type="ECO:0000256" key="4">
    <source>
        <dbReference type="ARBA" id="ARBA00012483"/>
    </source>
</evidence>
<organism evidence="18 19">
    <name type="scientific">Pisum sativum</name>
    <name type="common">Garden pea</name>
    <name type="synonym">Lathyrus oleraceus</name>
    <dbReference type="NCBI Taxonomy" id="3888"/>
    <lineage>
        <taxon>Eukaryota</taxon>
        <taxon>Viridiplantae</taxon>
        <taxon>Streptophyta</taxon>
        <taxon>Embryophyta</taxon>
        <taxon>Tracheophyta</taxon>
        <taxon>Spermatophyta</taxon>
        <taxon>Magnoliopsida</taxon>
        <taxon>eudicotyledons</taxon>
        <taxon>Gunneridae</taxon>
        <taxon>Pentapetalae</taxon>
        <taxon>rosids</taxon>
        <taxon>fabids</taxon>
        <taxon>Fabales</taxon>
        <taxon>Fabaceae</taxon>
        <taxon>Papilionoideae</taxon>
        <taxon>50 kb inversion clade</taxon>
        <taxon>NPAAA clade</taxon>
        <taxon>Hologalegina</taxon>
        <taxon>IRL clade</taxon>
        <taxon>Fabeae</taxon>
        <taxon>Lathyrus</taxon>
    </lineage>
</organism>
<evidence type="ECO:0000256" key="12">
    <source>
        <dbReference type="ARBA" id="ARBA00023136"/>
    </source>
</evidence>
<evidence type="ECO:0000256" key="8">
    <source>
        <dbReference type="ARBA" id="ARBA00022771"/>
    </source>
</evidence>